<evidence type="ECO:0000313" key="2">
    <source>
        <dbReference type="EMBL" id="BEI93061.1"/>
    </source>
</evidence>
<dbReference type="GeneID" id="85496931"/>
<evidence type="ECO:0000313" key="3">
    <source>
        <dbReference type="Proteomes" id="UP001233271"/>
    </source>
</evidence>
<organism evidence="2 3">
    <name type="scientific">Cutaneotrichosporon cavernicola</name>
    <dbReference type="NCBI Taxonomy" id="279322"/>
    <lineage>
        <taxon>Eukaryota</taxon>
        <taxon>Fungi</taxon>
        <taxon>Dikarya</taxon>
        <taxon>Basidiomycota</taxon>
        <taxon>Agaricomycotina</taxon>
        <taxon>Tremellomycetes</taxon>
        <taxon>Trichosporonales</taxon>
        <taxon>Trichosporonaceae</taxon>
        <taxon>Cutaneotrichosporon</taxon>
    </lineage>
</organism>
<dbReference type="Proteomes" id="UP001233271">
    <property type="component" value="Chromosome 5"/>
</dbReference>
<dbReference type="KEGG" id="ccac:CcaHIS019_0506890"/>
<evidence type="ECO:0000256" key="1">
    <source>
        <dbReference type="SAM" id="MobiDB-lite"/>
    </source>
</evidence>
<sequence length="195" mass="21458">MGVAVLEAKAPQPISARRGISSPSPPWLRKDLPRPRQTPSQVQAQRQSIRQAAQLQAAQAELETRLRQLSTSAGRAAFASTLQRWTNFADQKMFEGLSALAQIDGDIRAGRAPPMRQCVNSITVEGEERGRAEARVAEASIARRVFAQAIQLLRSGGWAGHETSIVLDTDEARCRLIENCVEIDMCKGDPRLQFI</sequence>
<keyword evidence="3" id="KW-1185">Reference proteome</keyword>
<dbReference type="AlphaFoldDB" id="A0AA48QX61"/>
<feature type="region of interest" description="Disordered" evidence="1">
    <location>
        <begin position="1"/>
        <end position="47"/>
    </location>
</feature>
<dbReference type="EMBL" id="AP028216">
    <property type="protein sequence ID" value="BEI93061.1"/>
    <property type="molecule type" value="Genomic_DNA"/>
</dbReference>
<name>A0AA48QX61_9TREE</name>
<dbReference type="RefSeq" id="XP_060458326.1">
    <property type="nucleotide sequence ID" value="XM_060601875.1"/>
</dbReference>
<proteinExistence type="predicted"/>
<reference evidence="2" key="1">
    <citation type="journal article" date="2023" name="BMC Genomics">
        <title>Chromosome-level genome assemblies of Cutaneotrichosporon spp. (Trichosporonales, Basidiomycota) reveal imbalanced evolution between nucleotide sequences and chromosome synteny.</title>
        <authorList>
            <person name="Kobayashi Y."/>
            <person name="Kayamori A."/>
            <person name="Aoki K."/>
            <person name="Shiwa Y."/>
            <person name="Matsutani M."/>
            <person name="Fujita N."/>
            <person name="Sugita T."/>
            <person name="Iwasaki W."/>
            <person name="Tanaka N."/>
            <person name="Takashima M."/>
        </authorList>
    </citation>
    <scope>NUCLEOTIDE SEQUENCE</scope>
    <source>
        <strain evidence="2">HIS019</strain>
    </source>
</reference>
<protein>
    <submittedName>
        <fullName evidence="2">Uncharacterized protein</fullName>
    </submittedName>
</protein>
<accession>A0AA48QX61</accession>
<gene>
    <name evidence="2" type="ORF">CcaverHIS019_0506890</name>
</gene>